<sequence>MTHRRELRVGTIGLVPYERVDFEAWHRIRNAVAELDSPYFHPGFAGAVHATGRTVHVAVMKGLDGEVSGLLPVHRHRSTLAPVGWPAADFQGPLLVGGASFPVRGLLTGGVKTFTFDHLVTGLADFAPWIESCRTSPYLDVSGGLDDYLGRASRGGRENMGQARRHLARTERTYGRVTFTADDPDPAALARLIELKRGQYAATGARDYFGKPARVDLMSRLLHTRDPNFGGVLSTLYAGPHLIAAHFGLRSDRVLHWWFPVYDPTFAQLAPGWMLLRELVIAAPSLGVRRIDLGRGEDEYKRRAKTGETTVCQGVVTRSLTRRAARAGEAAIKSSPLAPGARRLVRALRART</sequence>
<dbReference type="InterPro" id="IPR038740">
    <property type="entry name" value="BioF2-like_GNAT_dom"/>
</dbReference>
<name>A0A1G7AKA4_9NOCA</name>
<protein>
    <submittedName>
        <fullName evidence="2">Acetyltransferase involved in cellulose biosynthesis, CelD/BcsL family</fullName>
    </submittedName>
</protein>
<gene>
    <name evidence="2" type="ORF">SAMN05444580_11114</name>
</gene>
<evidence type="ECO:0000313" key="2">
    <source>
        <dbReference type="EMBL" id="SDE15279.1"/>
    </source>
</evidence>
<keyword evidence="3" id="KW-1185">Reference proteome</keyword>
<evidence type="ECO:0000259" key="1">
    <source>
        <dbReference type="Pfam" id="PF13480"/>
    </source>
</evidence>
<accession>A0A1G7AKA4</accession>
<dbReference type="EMBL" id="FNAB01000011">
    <property type="protein sequence ID" value="SDE15279.1"/>
    <property type="molecule type" value="Genomic_DNA"/>
</dbReference>
<reference evidence="2 3" key="1">
    <citation type="submission" date="2016-10" db="EMBL/GenBank/DDBJ databases">
        <authorList>
            <person name="de Groot N.N."/>
        </authorList>
    </citation>
    <scope>NUCLEOTIDE SEQUENCE [LARGE SCALE GENOMIC DNA]</scope>
    <source>
        <strain evidence="2 3">JCM 11308</strain>
    </source>
</reference>
<dbReference type="SUPFAM" id="SSF55729">
    <property type="entry name" value="Acyl-CoA N-acyltransferases (Nat)"/>
    <property type="match status" value="1"/>
</dbReference>
<dbReference type="GO" id="GO:0016740">
    <property type="term" value="F:transferase activity"/>
    <property type="evidence" value="ECO:0007669"/>
    <property type="project" value="UniProtKB-KW"/>
</dbReference>
<dbReference type="STRING" id="168276.SAMN05444580_11114"/>
<dbReference type="InterPro" id="IPR016181">
    <property type="entry name" value="Acyl_CoA_acyltransferase"/>
</dbReference>
<feature type="domain" description="BioF2-like acetyltransferase" evidence="1">
    <location>
        <begin position="162"/>
        <end position="302"/>
    </location>
</feature>
<proteinExistence type="predicted"/>
<dbReference type="Pfam" id="PF13480">
    <property type="entry name" value="Acetyltransf_6"/>
    <property type="match status" value="1"/>
</dbReference>
<dbReference type="RefSeq" id="WP_072845368.1">
    <property type="nucleotide sequence ID" value="NZ_FNAB01000011.1"/>
</dbReference>
<evidence type="ECO:0000313" key="3">
    <source>
        <dbReference type="Proteomes" id="UP000199417"/>
    </source>
</evidence>
<dbReference type="Proteomes" id="UP000199417">
    <property type="component" value="Unassembled WGS sequence"/>
</dbReference>
<dbReference type="AlphaFoldDB" id="A0A1G7AKA4"/>
<organism evidence="2 3">
    <name type="scientific">Rhodococcus tukisamuensis</name>
    <dbReference type="NCBI Taxonomy" id="168276"/>
    <lineage>
        <taxon>Bacteria</taxon>
        <taxon>Bacillati</taxon>
        <taxon>Actinomycetota</taxon>
        <taxon>Actinomycetes</taxon>
        <taxon>Mycobacteriales</taxon>
        <taxon>Nocardiaceae</taxon>
        <taxon>Rhodococcus</taxon>
    </lineage>
</organism>
<keyword evidence="2" id="KW-0808">Transferase</keyword>